<protein>
    <submittedName>
        <fullName evidence="10">NisR</fullName>
    </submittedName>
    <submittedName>
        <fullName evidence="12">Response regulator transcription factor</fullName>
    </submittedName>
</protein>
<reference evidence="13 14" key="1">
    <citation type="submission" date="2016-02" db="EMBL/GenBank/DDBJ databases">
        <authorList>
            <consortium name="Pathogen Informatics"/>
        </authorList>
    </citation>
    <scope>NUCLEOTIDE SEQUENCE [LARGE SCALE GENOMIC DNA]</scope>
    <source>
        <strain evidence="10 14">LSS23</strain>
        <strain evidence="11 13">LSS32</strain>
    </source>
</reference>
<gene>
    <name evidence="10" type="primary">nisR</name>
    <name evidence="12" type="ORF">EJA00_04985</name>
    <name evidence="10" type="ORF">ERS132385_01915</name>
    <name evidence="11" type="ORF">ERS132394_01851</name>
</gene>
<evidence type="ECO:0000256" key="7">
    <source>
        <dbReference type="PROSITE-ProRule" id="PRU01091"/>
    </source>
</evidence>
<dbReference type="PROSITE" id="PS51755">
    <property type="entry name" value="OMPR_PHOB"/>
    <property type="match status" value="1"/>
</dbReference>
<dbReference type="GO" id="GO:0000156">
    <property type="term" value="F:phosphorelay response regulator activity"/>
    <property type="evidence" value="ECO:0007669"/>
    <property type="project" value="TreeGrafter"/>
</dbReference>
<evidence type="ECO:0000259" key="8">
    <source>
        <dbReference type="PROSITE" id="PS50110"/>
    </source>
</evidence>
<dbReference type="Gene3D" id="3.40.50.2300">
    <property type="match status" value="1"/>
</dbReference>
<keyword evidence="1 6" id="KW-0597">Phosphoprotein</keyword>
<dbReference type="SMART" id="SM00862">
    <property type="entry name" value="Trans_reg_C"/>
    <property type="match status" value="1"/>
</dbReference>
<dbReference type="PROSITE" id="PS50110">
    <property type="entry name" value="RESPONSE_REGULATORY"/>
    <property type="match status" value="1"/>
</dbReference>
<dbReference type="EMBL" id="FIGJ01000025">
    <property type="protein sequence ID" value="CYU95865.1"/>
    <property type="molecule type" value="Genomic_DNA"/>
</dbReference>
<dbReference type="Proteomes" id="UP000072618">
    <property type="component" value="Unassembled WGS sequence"/>
</dbReference>
<dbReference type="InterPro" id="IPR039420">
    <property type="entry name" value="WalR-like"/>
</dbReference>
<dbReference type="InterPro" id="IPR001789">
    <property type="entry name" value="Sig_transdc_resp-reg_receiver"/>
</dbReference>
<dbReference type="Gene3D" id="6.10.250.690">
    <property type="match status" value="1"/>
</dbReference>
<dbReference type="Proteomes" id="UP000273973">
    <property type="component" value="Unassembled WGS sequence"/>
</dbReference>
<evidence type="ECO:0000256" key="4">
    <source>
        <dbReference type="ARBA" id="ARBA00023125"/>
    </source>
</evidence>
<evidence type="ECO:0000256" key="6">
    <source>
        <dbReference type="PROSITE-ProRule" id="PRU00169"/>
    </source>
</evidence>
<dbReference type="InterPro" id="IPR016032">
    <property type="entry name" value="Sig_transdc_resp-reg_C-effctor"/>
</dbReference>
<dbReference type="Pfam" id="PF00072">
    <property type="entry name" value="Response_reg"/>
    <property type="match status" value="1"/>
</dbReference>
<reference evidence="12 15" key="3">
    <citation type="submission" date="2018-12" db="EMBL/GenBank/DDBJ databases">
        <title>Whole-genome sequences of fifteen clinical Streptococcus suis strains isolated from pigs between 2006 and 2018.</title>
        <authorList>
            <person name="Stevens M.J.A."/>
            <person name="Cernela N."/>
            <person name="Spoerry Serrano N."/>
            <person name="Schmitt S."/>
            <person name="Schrenzel J."/>
            <person name="Stephan R."/>
        </authorList>
    </citation>
    <scope>NUCLEOTIDE SEQUENCE [LARGE SCALE GENOMIC DNA]</scope>
    <source>
        <strain evidence="12 15">SS1014</strain>
    </source>
</reference>
<dbReference type="InterPro" id="IPR036388">
    <property type="entry name" value="WH-like_DNA-bd_sf"/>
</dbReference>
<evidence type="ECO:0000313" key="12">
    <source>
        <dbReference type="EMBL" id="RRR49106.1"/>
    </source>
</evidence>
<dbReference type="RefSeq" id="WP_024380652.1">
    <property type="nucleotide sequence ID" value="NZ_CDTB01000010.1"/>
</dbReference>
<keyword evidence="2" id="KW-0902">Two-component regulatory system</keyword>
<feature type="DNA-binding region" description="OmpR/PhoB-type" evidence="7">
    <location>
        <begin position="125"/>
        <end position="222"/>
    </location>
</feature>
<keyword evidence="4 7" id="KW-0238">DNA-binding</keyword>
<dbReference type="AlphaFoldDB" id="A0A116L386"/>
<dbReference type="Proteomes" id="UP000073434">
    <property type="component" value="Unassembled WGS sequence"/>
</dbReference>
<dbReference type="GO" id="GO:0032993">
    <property type="term" value="C:protein-DNA complex"/>
    <property type="evidence" value="ECO:0007669"/>
    <property type="project" value="TreeGrafter"/>
</dbReference>
<evidence type="ECO:0000256" key="2">
    <source>
        <dbReference type="ARBA" id="ARBA00023012"/>
    </source>
</evidence>
<evidence type="ECO:0000313" key="13">
    <source>
        <dbReference type="Proteomes" id="UP000072618"/>
    </source>
</evidence>
<accession>A0A116L386</accession>
<keyword evidence="5" id="KW-0804">Transcription</keyword>
<name>A0A116L386_STRSU</name>
<dbReference type="GO" id="GO:0000976">
    <property type="term" value="F:transcription cis-regulatory region binding"/>
    <property type="evidence" value="ECO:0007669"/>
    <property type="project" value="TreeGrafter"/>
</dbReference>
<evidence type="ECO:0000259" key="9">
    <source>
        <dbReference type="PROSITE" id="PS51755"/>
    </source>
</evidence>
<dbReference type="EMBL" id="FIFW01000024">
    <property type="protein sequence ID" value="CYU91567.1"/>
    <property type="molecule type" value="Genomic_DNA"/>
</dbReference>
<dbReference type="CDD" id="cd00383">
    <property type="entry name" value="trans_reg_C"/>
    <property type="match status" value="1"/>
</dbReference>
<dbReference type="SUPFAM" id="SSF52172">
    <property type="entry name" value="CheY-like"/>
    <property type="match status" value="1"/>
</dbReference>
<evidence type="ECO:0000256" key="1">
    <source>
        <dbReference type="ARBA" id="ARBA00022553"/>
    </source>
</evidence>
<evidence type="ECO:0000313" key="11">
    <source>
        <dbReference type="EMBL" id="CYU95865.1"/>
    </source>
</evidence>
<dbReference type="InterPro" id="IPR001867">
    <property type="entry name" value="OmpR/PhoB-type_DNA-bd"/>
</dbReference>
<dbReference type="EMBL" id="RSDG01000025">
    <property type="protein sequence ID" value="RRR49106.1"/>
    <property type="molecule type" value="Genomic_DNA"/>
</dbReference>
<dbReference type="PANTHER" id="PTHR48111:SF2">
    <property type="entry name" value="RESPONSE REGULATOR SAER"/>
    <property type="match status" value="1"/>
</dbReference>
<dbReference type="CDD" id="cd17574">
    <property type="entry name" value="REC_OmpR"/>
    <property type="match status" value="1"/>
</dbReference>
<dbReference type="InterPro" id="IPR011006">
    <property type="entry name" value="CheY-like_superfamily"/>
</dbReference>
<evidence type="ECO:0000256" key="5">
    <source>
        <dbReference type="ARBA" id="ARBA00023163"/>
    </source>
</evidence>
<reference evidence="12 15" key="2">
    <citation type="submission" date="2018-11" db="EMBL/GenBank/DDBJ databases">
        <authorList>
            <person name="Stevens M.J."/>
            <person name="Cernela N."/>
            <person name="Spoerry Serrano N."/>
            <person name="Schmitt S."/>
            <person name="Schrenzel J."/>
            <person name="Stephan R."/>
        </authorList>
    </citation>
    <scope>NUCLEOTIDE SEQUENCE [LARGE SCALE GENOMIC DNA]</scope>
    <source>
        <strain evidence="12 15">SS1014</strain>
    </source>
</reference>
<evidence type="ECO:0000313" key="14">
    <source>
        <dbReference type="Proteomes" id="UP000073434"/>
    </source>
</evidence>
<dbReference type="Gene3D" id="1.10.10.10">
    <property type="entry name" value="Winged helix-like DNA-binding domain superfamily/Winged helix DNA-binding domain"/>
    <property type="match status" value="1"/>
</dbReference>
<sequence length="223" mass="25973">MKYKVLVIDDDTAILRLIQNVLENKNFVVDTRTAIPEIDICHFIGYDLIILDIMMPHSGIEICKYIREFIPVPIIFLTAKNLEEDIVYGIQSGADDYITKPFSIPELVARVQMHIRREVRNNNSSEILQFGPLAIDKIKEELRIADIHIPTTKREFQLILLLSSNPNKTFSNDELFDYLYPHDSETQGRSITEYVYQIRQKLKPYEINPIKTIWGGGYQWITL</sequence>
<organism evidence="12 15">
    <name type="scientific">Streptococcus suis</name>
    <dbReference type="NCBI Taxonomy" id="1307"/>
    <lineage>
        <taxon>Bacteria</taxon>
        <taxon>Bacillati</taxon>
        <taxon>Bacillota</taxon>
        <taxon>Bacilli</taxon>
        <taxon>Lactobacillales</taxon>
        <taxon>Streptococcaceae</taxon>
        <taxon>Streptococcus</taxon>
    </lineage>
</organism>
<feature type="modified residue" description="4-aspartylphosphate" evidence="6">
    <location>
        <position position="52"/>
    </location>
</feature>
<feature type="domain" description="OmpR/PhoB-type" evidence="9">
    <location>
        <begin position="125"/>
        <end position="222"/>
    </location>
</feature>
<dbReference type="Pfam" id="PF00486">
    <property type="entry name" value="Trans_reg_C"/>
    <property type="match status" value="1"/>
</dbReference>
<feature type="domain" description="Response regulatory" evidence="8">
    <location>
        <begin position="4"/>
        <end position="115"/>
    </location>
</feature>
<proteinExistence type="predicted"/>
<dbReference type="GO" id="GO:0005829">
    <property type="term" value="C:cytosol"/>
    <property type="evidence" value="ECO:0007669"/>
    <property type="project" value="TreeGrafter"/>
</dbReference>
<evidence type="ECO:0000313" key="15">
    <source>
        <dbReference type="Proteomes" id="UP000273973"/>
    </source>
</evidence>
<evidence type="ECO:0000313" key="10">
    <source>
        <dbReference type="EMBL" id="CYU91567.1"/>
    </source>
</evidence>
<dbReference type="GO" id="GO:0006355">
    <property type="term" value="P:regulation of DNA-templated transcription"/>
    <property type="evidence" value="ECO:0007669"/>
    <property type="project" value="InterPro"/>
</dbReference>
<dbReference type="SMART" id="SM00448">
    <property type="entry name" value="REC"/>
    <property type="match status" value="1"/>
</dbReference>
<keyword evidence="3" id="KW-0805">Transcription regulation</keyword>
<evidence type="ECO:0000256" key="3">
    <source>
        <dbReference type="ARBA" id="ARBA00023015"/>
    </source>
</evidence>
<dbReference type="SUPFAM" id="SSF46894">
    <property type="entry name" value="C-terminal effector domain of the bipartite response regulators"/>
    <property type="match status" value="1"/>
</dbReference>
<dbReference type="PANTHER" id="PTHR48111">
    <property type="entry name" value="REGULATOR OF RPOS"/>
    <property type="match status" value="1"/>
</dbReference>